<name>W5MDS5_LEPOC</name>
<keyword evidence="7" id="KW-0539">Nucleus</keyword>
<comment type="similarity">
    <text evidence="3">Belongs to the borealin family.</text>
</comment>
<reference evidence="13" key="2">
    <citation type="submission" date="2025-08" db="UniProtKB">
        <authorList>
            <consortium name="Ensembl"/>
        </authorList>
    </citation>
    <scope>IDENTIFICATION</scope>
</reference>
<dbReference type="GO" id="GO:0051233">
    <property type="term" value="C:spindle midzone"/>
    <property type="evidence" value="ECO:0000318"/>
    <property type="project" value="GO_Central"/>
</dbReference>
<comment type="subcellular location">
    <subcellularLocation>
        <location evidence="2">Chromosome</location>
        <location evidence="2">Centromere</location>
    </subcellularLocation>
    <subcellularLocation>
        <location evidence="1">Nucleus</location>
    </subcellularLocation>
</comment>
<dbReference type="GO" id="GO:0005634">
    <property type="term" value="C:nucleus"/>
    <property type="evidence" value="ECO:0007669"/>
    <property type="project" value="UniProtKB-SubCell"/>
</dbReference>
<evidence type="ECO:0000256" key="5">
    <source>
        <dbReference type="ARBA" id="ARBA00022618"/>
    </source>
</evidence>
<accession>W5MDS5</accession>
<keyword evidence="11" id="KW-0812">Transmembrane</keyword>
<keyword evidence="5" id="KW-0132">Cell division</keyword>
<keyword evidence="11" id="KW-0472">Membrane</keyword>
<dbReference type="Gene3D" id="6.10.250.1900">
    <property type="match status" value="1"/>
</dbReference>
<dbReference type="PANTHER" id="PTHR16040:SF10">
    <property type="entry name" value="BOREALIN-2"/>
    <property type="match status" value="1"/>
</dbReference>
<evidence type="ECO:0000256" key="7">
    <source>
        <dbReference type="ARBA" id="ARBA00023242"/>
    </source>
</evidence>
<reference evidence="14" key="1">
    <citation type="submission" date="2011-12" db="EMBL/GenBank/DDBJ databases">
        <title>The Draft Genome of Lepisosteus oculatus.</title>
        <authorList>
            <consortium name="The Broad Institute Genome Assembly &amp; Analysis Group"/>
            <consortium name="Computational R&amp;D Group"/>
            <consortium name="and Sequencing Platform"/>
            <person name="Di Palma F."/>
            <person name="Alfoldi J."/>
            <person name="Johnson J."/>
            <person name="Berlin A."/>
            <person name="Gnerre S."/>
            <person name="Jaffe D."/>
            <person name="MacCallum I."/>
            <person name="Young S."/>
            <person name="Walker B.J."/>
            <person name="Lander E.S."/>
            <person name="Lindblad-Toh K."/>
        </authorList>
    </citation>
    <scope>NUCLEOTIDE SEQUENCE [LARGE SCALE GENOMIC DNA]</scope>
</reference>
<dbReference type="Ensembl" id="ENSLOCT00000006542.1">
    <property type="protein sequence ID" value="ENSLOCP00000006534.1"/>
    <property type="gene ID" value="ENSLOCG00000005416.1"/>
</dbReference>
<evidence type="ECO:0000256" key="3">
    <source>
        <dbReference type="ARBA" id="ARBA00009914"/>
    </source>
</evidence>
<feature type="domain" description="Borealin N-terminal" evidence="12">
    <location>
        <begin position="31"/>
        <end position="84"/>
    </location>
</feature>
<evidence type="ECO:0000313" key="14">
    <source>
        <dbReference type="Proteomes" id="UP000018468"/>
    </source>
</evidence>
<dbReference type="EMBL" id="AHAT01034964">
    <property type="status" value="NOT_ANNOTATED_CDS"/>
    <property type="molecule type" value="Genomic_DNA"/>
</dbReference>
<dbReference type="Proteomes" id="UP000018468">
    <property type="component" value="Linkage group LG23"/>
</dbReference>
<sequence>MAPRKWKKNFSAAEVEGVSQLNNEQREQKTKLFMQQFQKEAQERTKEMEEKLEQTVATVEKAFKVQILKMPPSLQRKSVKELTSEDESQAGEVTIAMQADSSVIEPVKKKIGKKAQIANKSEASRPKQLRRILSVQSNKTVETVGKTVTKSRSLDFSNSTCARPTPPRASPAAPASTLRTRRTHSRIAKATNLTALPSESLLRFPPLFFSNCFLNLVVHFFFPYLMCTFVLSFLSSCSLWLVRYAC</sequence>
<keyword evidence="6" id="KW-0498">Mitosis</keyword>
<evidence type="ECO:0000256" key="9">
    <source>
        <dbReference type="ARBA" id="ARBA00023328"/>
    </source>
</evidence>
<dbReference type="InterPro" id="IPR018851">
    <property type="entry name" value="Borealin_N"/>
</dbReference>
<evidence type="ECO:0000313" key="13">
    <source>
        <dbReference type="Ensembl" id="ENSLOCP00000006534.1"/>
    </source>
</evidence>
<organism evidence="13 14">
    <name type="scientific">Lepisosteus oculatus</name>
    <name type="common">Spotted gar</name>
    <dbReference type="NCBI Taxonomy" id="7918"/>
    <lineage>
        <taxon>Eukaryota</taxon>
        <taxon>Metazoa</taxon>
        <taxon>Chordata</taxon>
        <taxon>Craniata</taxon>
        <taxon>Vertebrata</taxon>
        <taxon>Euteleostomi</taxon>
        <taxon>Actinopterygii</taxon>
        <taxon>Neopterygii</taxon>
        <taxon>Holostei</taxon>
        <taxon>Semionotiformes</taxon>
        <taxon>Lepisosteidae</taxon>
        <taxon>Lepisosteus</taxon>
    </lineage>
</organism>
<dbReference type="InParanoid" id="W5MDS5"/>
<evidence type="ECO:0000256" key="10">
    <source>
        <dbReference type="SAM" id="MobiDB-lite"/>
    </source>
</evidence>
<evidence type="ECO:0000256" key="1">
    <source>
        <dbReference type="ARBA" id="ARBA00004123"/>
    </source>
</evidence>
<evidence type="ECO:0000256" key="6">
    <source>
        <dbReference type="ARBA" id="ARBA00022776"/>
    </source>
</evidence>
<protein>
    <recommendedName>
        <fullName evidence="12">Borealin N-terminal domain-containing protein</fullName>
    </recommendedName>
</protein>
<dbReference type="AlphaFoldDB" id="W5MDS5"/>
<dbReference type="GO" id="GO:0051301">
    <property type="term" value="P:cell division"/>
    <property type="evidence" value="ECO:0007669"/>
    <property type="project" value="UniProtKB-KW"/>
</dbReference>
<dbReference type="InterPro" id="IPR018867">
    <property type="entry name" value="Cell_div_borealin"/>
</dbReference>
<keyword evidence="8" id="KW-0131">Cell cycle</keyword>
<feature type="transmembrane region" description="Helical" evidence="11">
    <location>
        <begin position="221"/>
        <end position="242"/>
    </location>
</feature>
<evidence type="ECO:0000256" key="4">
    <source>
        <dbReference type="ARBA" id="ARBA00022454"/>
    </source>
</evidence>
<dbReference type="GO" id="GO:0032133">
    <property type="term" value="C:chromosome passenger complex"/>
    <property type="evidence" value="ECO:0000318"/>
    <property type="project" value="GO_Central"/>
</dbReference>
<dbReference type="STRING" id="7918.ENSLOCP00000006534"/>
<evidence type="ECO:0000256" key="11">
    <source>
        <dbReference type="SAM" id="Phobius"/>
    </source>
</evidence>
<dbReference type="Bgee" id="ENSLOCG00000005416">
    <property type="expression patterns" value="Expressed in ovary and 6 other cell types or tissues"/>
</dbReference>
<dbReference type="GO" id="GO:0000775">
    <property type="term" value="C:chromosome, centromeric region"/>
    <property type="evidence" value="ECO:0000318"/>
    <property type="project" value="GO_Central"/>
</dbReference>
<dbReference type="PANTHER" id="PTHR16040">
    <property type="entry name" value="AUSTRALIN, ISOFORM A-RELATED"/>
    <property type="match status" value="1"/>
</dbReference>
<dbReference type="GO" id="GO:0000070">
    <property type="term" value="P:mitotic sister chromatid segregation"/>
    <property type="evidence" value="ECO:0000318"/>
    <property type="project" value="GO_Central"/>
</dbReference>
<keyword evidence="11" id="KW-1133">Transmembrane helix</keyword>
<keyword evidence="14" id="KW-1185">Reference proteome</keyword>
<dbReference type="Pfam" id="PF10444">
    <property type="entry name" value="Nbl1_Borealin_N"/>
    <property type="match status" value="1"/>
</dbReference>
<keyword evidence="4" id="KW-0158">Chromosome</keyword>
<evidence type="ECO:0000256" key="2">
    <source>
        <dbReference type="ARBA" id="ARBA00004584"/>
    </source>
</evidence>
<feature type="region of interest" description="Disordered" evidence="10">
    <location>
        <begin position="156"/>
        <end position="181"/>
    </location>
</feature>
<keyword evidence="9" id="KW-0137">Centromere</keyword>
<dbReference type="GeneTree" id="ENSGT00390000005970"/>
<dbReference type="eggNOG" id="ENOG502S23P">
    <property type="taxonomic scope" value="Eukaryota"/>
</dbReference>
<proteinExistence type="inferred from homology"/>
<dbReference type="HOGENOM" id="CLU_1128756_0_0_1"/>
<evidence type="ECO:0000259" key="12">
    <source>
        <dbReference type="Pfam" id="PF10444"/>
    </source>
</evidence>
<reference evidence="13" key="3">
    <citation type="submission" date="2025-09" db="UniProtKB">
        <authorList>
            <consortium name="Ensembl"/>
        </authorList>
    </citation>
    <scope>IDENTIFICATION</scope>
</reference>
<evidence type="ECO:0000256" key="8">
    <source>
        <dbReference type="ARBA" id="ARBA00023306"/>
    </source>
</evidence>